<dbReference type="Pfam" id="PF00249">
    <property type="entry name" value="Myb_DNA-binding"/>
    <property type="match status" value="1"/>
</dbReference>
<dbReference type="Gene3D" id="1.10.10.60">
    <property type="entry name" value="Homeodomain-like"/>
    <property type="match status" value="1"/>
</dbReference>
<dbReference type="CDD" id="cd00167">
    <property type="entry name" value="SANT"/>
    <property type="match status" value="1"/>
</dbReference>
<evidence type="ECO:0000259" key="7">
    <source>
        <dbReference type="PROSITE" id="PS50090"/>
    </source>
</evidence>
<dbReference type="InterPro" id="IPR009057">
    <property type="entry name" value="Homeodomain-like_sf"/>
</dbReference>
<dbReference type="EMBL" id="JAYWIO010000008">
    <property type="protein sequence ID" value="KAK7245096.1"/>
    <property type="molecule type" value="Genomic_DNA"/>
</dbReference>
<comment type="caution">
    <text evidence="9">The sequence shown here is derived from an EMBL/GenBank/DDBJ whole genome shotgun (WGS) entry which is preliminary data.</text>
</comment>
<evidence type="ECO:0000313" key="10">
    <source>
        <dbReference type="Proteomes" id="UP001372338"/>
    </source>
</evidence>
<name>A0AAN9E3T0_CROPI</name>
<keyword evidence="10" id="KW-1185">Reference proteome</keyword>
<dbReference type="GO" id="GO:0003677">
    <property type="term" value="F:DNA binding"/>
    <property type="evidence" value="ECO:0007669"/>
    <property type="project" value="UniProtKB-KW"/>
</dbReference>
<dbReference type="FunFam" id="1.10.10.60:FF:000015">
    <property type="entry name" value="Transcription factor RAX3"/>
    <property type="match status" value="1"/>
</dbReference>
<proteinExistence type="predicted"/>
<comment type="subcellular location">
    <subcellularLocation>
        <location evidence="1">Nucleus</location>
    </subcellularLocation>
</comment>
<dbReference type="PANTHER" id="PTHR48000">
    <property type="entry name" value="OS09G0431300 PROTEIN"/>
    <property type="match status" value="1"/>
</dbReference>
<feature type="domain" description="Myb-like" evidence="7">
    <location>
        <begin position="9"/>
        <end position="62"/>
    </location>
</feature>
<dbReference type="SMART" id="SM00717">
    <property type="entry name" value="SANT"/>
    <property type="match status" value="1"/>
</dbReference>
<evidence type="ECO:0000256" key="3">
    <source>
        <dbReference type="ARBA" id="ARBA00023015"/>
    </source>
</evidence>
<evidence type="ECO:0000256" key="2">
    <source>
        <dbReference type="ARBA" id="ARBA00022737"/>
    </source>
</evidence>
<dbReference type="Proteomes" id="UP001372338">
    <property type="component" value="Unassembled WGS sequence"/>
</dbReference>
<dbReference type="InterPro" id="IPR001005">
    <property type="entry name" value="SANT/Myb"/>
</dbReference>
<dbReference type="AlphaFoldDB" id="A0AAN9E3T0"/>
<dbReference type="GO" id="GO:0005634">
    <property type="term" value="C:nucleus"/>
    <property type="evidence" value="ECO:0007669"/>
    <property type="project" value="UniProtKB-SubCell"/>
</dbReference>
<evidence type="ECO:0000256" key="5">
    <source>
        <dbReference type="ARBA" id="ARBA00023163"/>
    </source>
</evidence>
<dbReference type="SUPFAM" id="SSF46689">
    <property type="entry name" value="Homeodomain-like"/>
    <property type="match status" value="1"/>
</dbReference>
<keyword evidence="2" id="KW-0677">Repeat</keyword>
<dbReference type="PROSITE" id="PS51294">
    <property type="entry name" value="HTH_MYB"/>
    <property type="match status" value="1"/>
</dbReference>
<feature type="domain" description="HTH myb-type" evidence="8">
    <location>
        <begin position="9"/>
        <end position="66"/>
    </location>
</feature>
<dbReference type="PROSITE" id="PS50090">
    <property type="entry name" value="MYB_LIKE"/>
    <property type="match status" value="1"/>
</dbReference>
<keyword evidence="4" id="KW-0238">DNA-binding</keyword>
<organism evidence="9 10">
    <name type="scientific">Crotalaria pallida</name>
    <name type="common">Smooth rattlebox</name>
    <name type="synonym">Crotalaria striata</name>
    <dbReference type="NCBI Taxonomy" id="3830"/>
    <lineage>
        <taxon>Eukaryota</taxon>
        <taxon>Viridiplantae</taxon>
        <taxon>Streptophyta</taxon>
        <taxon>Embryophyta</taxon>
        <taxon>Tracheophyta</taxon>
        <taxon>Spermatophyta</taxon>
        <taxon>Magnoliopsida</taxon>
        <taxon>eudicotyledons</taxon>
        <taxon>Gunneridae</taxon>
        <taxon>Pentapetalae</taxon>
        <taxon>rosids</taxon>
        <taxon>fabids</taxon>
        <taxon>Fabales</taxon>
        <taxon>Fabaceae</taxon>
        <taxon>Papilionoideae</taxon>
        <taxon>50 kb inversion clade</taxon>
        <taxon>genistoids sensu lato</taxon>
        <taxon>core genistoids</taxon>
        <taxon>Crotalarieae</taxon>
        <taxon>Crotalaria</taxon>
    </lineage>
</organism>
<accession>A0AAN9E3T0</accession>
<evidence type="ECO:0000256" key="6">
    <source>
        <dbReference type="ARBA" id="ARBA00023242"/>
    </source>
</evidence>
<dbReference type="PANTHER" id="PTHR48000:SF67">
    <property type="entry name" value="MYB-LIKE DNA-BINDING DOMAIN CONTAINING PROTEIN, EXPRESSED"/>
    <property type="match status" value="1"/>
</dbReference>
<keyword evidence="3" id="KW-0805">Transcription regulation</keyword>
<evidence type="ECO:0000256" key="1">
    <source>
        <dbReference type="ARBA" id="ARBA00004123"/>
    </source>
</evidence>
<evidence type="ECO:0000259" key="8">
    <source>
        <dbReference type="PROSITE" id="PS51294"/>
    </source>
</evidence>
<keyword evidence="5" id="KW-0804">Transcription</keyword>
<dbReference type="InterPro" id="IPR017930">
    <property type="entry name" value="Myb_dom"/>
</dbReference>
<protein>
    <submittedName>
        <fullName evidence="9">Uncharacterized protein</fullName>
    </submittedName>
</protein>
<gene>
    <name evidence="9" type="ORF">RIF29_39930</name>
</gene>
<evidence type="ECO:0000256" key="4">
    <source>
        <dbReference type="ARBA" id="ARBA00023125"/>
    </source>
</evidence>
<reference evidence="9 10" key="1">
    <citation type="submission" date="2024-01" db="EMBL/GenBank/DDBJ databases">
        <title>The genomes of 5 underutilized Papilionoideae crops provide insights into root nodulation and disease resistanc.</title>
        <authorList>
            <person name="Yuan L."/>
        </authorList>
    </citation>
    <scope>NUCLEOTIDE SEQUENCE [LARGE SCALE GENOMIC DNA]</scope>
    <source>
        <strain evidence="9">ZHUSHIDOU_FW_LH</strain>
        <tissue evidence="9">Leaf</tissue>
    </source>
</reference>
<evidence type="ECO:0000313" key="9">
    <source>
        <dbReference type="EMBL" id="KAK7245096.1"/>
    </source>
</evidence>
<keyword evidence="6" id="KW-0539">Nucleus</keyword>
<sequence length="184" mass="20722">MGRAPCCDKANVKKGPWSPEEDAKLREYIEKHGNGGNWIALPQKVGLKRCGKSCRLRWLNYLRPNIKHGEFSEAEDRVICNLFATIGSSSSDGSCNNSNQINHVIEKEFGYGIYQKVGAVNYLCSEVEDTKKFVMSNGCSVGGLWGENPLDYGNQEIEELIISTSSCNNFLFDDKKTEERVMYY</sequence>